<name>A0ABP6G0E4_9ACTN</name>
<dbReference type="CDD" id="cd01949">
    <property type="entry name" value="GGDEF"/>
    <property type="match status" value="1"/>
</dbReference>
<evidence type="ECO:0000313" key="2">
    <source>
        <dbReference type="EMBL" id="GAA2709175.1"/>
    </source>
</evidence>
<protein>
    <submittedName>
        <fullName evidence="2">GGDEF domain-containing protein</fullName>
    </submittedName>
</protein>
<evidence type="ECO:0000313" key="3">
    <source>
        <dbReference type="Proteomes" id="UP001500886"/>
    </source>
</evidence>
<reference evidence="3" key="1">
    <citation type="journal article" date="2019" name="Int. J. Syst. Evol. Microbiol.">
        <title>The Global Catalogue of Microorganisms (GCM) 10K type strain sequencing project: providing services to taxonomists for standard genome sequencing and annotation.</title>
        <authorList>
            <consortium name="The Broad Institute Genomics Platform"/>
            <consortium name="The Broad Institute Genome Sequencing Center for Infectious Disease"/>
            <person name="Wu L."/>
            <person name="Ma J."/>
        </authorList>
    </citation>
    <scope>NUCLEOTIDE SEQUENCE [LARGE SCALE GENOMIC DNA]</scope>
    <source>
        <strain evidence="3">JCM 4542</strain>
    </source>
</reference>
<feature type="domain" description="GGDEF" evidence="1">
    <location>
        <begin position="56"/>
        <end position="190"/>
    </location>
</feature>
<dbReference type="Pfam" id="PF00990">
    <property type="entry name" value="GGDEF"/>
    <property type="match status" value="1"/>
</dbReference>
<dbReference type="EMBL" id="BAAASL010000002">
    <property type="protein sequence ID" value="GAA2709175.1"/>
    <property type="molecule type" value="Genomic_DNA"/>
</dbReference>
<gene>
    <name evidence="2" type="ORF">GCM10010315_06820</name>
</gene>
<dbReference type="Gene3D" id="3.30.70.270">
    <property type="match status" value="1"/>
</dbReference>
<dbReference type="InterPro" id="IPR000160">
    <property type="entry name" value="GGDEF_dom"/>
</dbReference>
<accession>A0ABP6G0E4</accession>
<dbReference type="Proteomes" id="UP001500886">
    <property type="component" value="Unassembled WGS sequence"/>
</dbReference>
<dbReference type="RefSeq" id="WP_344433133.1">
    <property type="nucleotide sequence ID" value="NZ_BAAASL010000002.1"/>
</dbReference>
<organism evidence="2 3">
    <name type="scientific">Streptomyces luteosporeus</name>
    <dbReference type="NCBI Taxonomy" id="173856"/>
    <lineage>
        <taxon>Bacteria</taxon>
        <taxon>Bacillati</taxon>
        <taxon>Actinomycetota</taxon>
        <taxon>Actinomycetes</taxon>
        <taxon>Kitasatosporales</taxon>
        <taxon>Streptomycetaceae</taxon>
        <taxon>Streptomyces</taxon>
    </lineage>
</organism>
<dbReference type="PROSITE" id="PS50887">
    <property type="entry name" value="GGDEF"/>
    <property type="match status" value="1"/>
</dbReference>
<evidence type="ECO:0000259" key="1">
    <source>
        <dbReference type="PROSITE" id="PS50887"/>
    </source>
</evidence>
<dbReference type="NCBIfam" id="TIGR00254">
    <property type="entry name" value="GGDEF"/>
    <property type="match status" value="1"/>
</dbReference>
<sequence>MNLITQALPVALPTLGWAAHALVLLRRLRTARTDRLTGLMRREEFTPRALRALRHPHAAVLLLDLNGFKQINDTHGHEAGDRVIAAVGRRLAAWCKERGGFAARLGGDEFTALVRLAPEADHDAEMRCLSARLSAPLDAGIVTLAPRASIGLAHTADHPGAGLSDLLRGADEAMYAAKRRGIPWQPARPAATRTRRPSLTLLTPVWRKAS</sequence>
<comment type="caution">
    <text evidence="2">The sequence shown here is derived from an EMBL/GenBank/DDBJ whole genome shotgun (WGS) entry which is preliminary data.</text>
</comment>
<keyword evidence="3" id="KW-1185">Reference proteome</keyword>
<dbReference type="PANTHER" id="PTHR46663">
    <property type="entry name" value="DIGUANYLATE CYCLASE DGCT-RELATED"/>
    <property type="match status" value="1"/>
</dbReference>
<dbReference type="SUPFAM" id="SSF55073">
    <property type="entry name" value="Nucleotide cyclase"/>
    <property type="match status" value="1"/>
</dbReference>
<dbReference type="SMART" id="SM00267">
    <property type="entry name" value="GGDEF"/>
    <property type="match status" value="1"/>
</dbReference>
<dbReference type="InterPro" id="IPR029787">
    <property type="entry name" value="Nucleotide_cyclase"/>
</dbReference>
<dbReference type="InterPro" id="IPR043128">
    <property type="entry name" value="Rev_trsase/Diguanyl_cyclase"/>
</dbReference>
<dbReference type="InterPro" id="IPR052163">
    <property type="entry name" value="DGC-Regulatory_Protein"/>
</dbReference>
<dbReference type="PANTHER" id="PTHR46663:SF2">
    <property type="entry name" value="GGDEF DOMAIN-CONTAINING PROTEIN"/>
    <property type="match status" value="1"/>
</dbReference>
<proteinExistence type="predicted"/>